<comment type="cofactor">
    <cofactor evidence="1">
        <name>Ca(2+)</name>
        <dbReference type="ChEBI" id="CHEBI:29108"/>
    </cofactor>
</comment>
<comment type="pathway">
    <text evidence="2 8">Carbohydrate metabolism; hexose metabolism.</text>
</comment>
<evidence type="ECO:0000256" key="6">
    <source>
        <dbReference type="ARBA" id="ARBA00023235"/>
    </source>
</evidence>
<proteinExistence type="inferred from homology"/>
<sequence length="390" mass="43453">MILKINRFALLFVISVSFFSCKQKAEKNGREKIQEEKNMVIEKSVFGKLNDNTVVYRYVMTNKNGMQVDVISYGGRIISLKVPDKSNNLENVTLGFDNIEDYLNENPFFGALIGRYGNRIAKGQFSIDNTKHTLAANDGENHLHGGNVGFDKVNWSVRAIESSNESKLELHYLSKDDEEGYPGSLDVTVVYTLNNDNELEVEYKAKTDKPTVVNLTQHAYFNLTGNFSNTILNHEVTLHADAFLPVDSGLIPTGEIKGVAGTPFDFTRPKPIGKDIQADNQQLKLGGGYDHCWVLNGKKGHLRKVASAYDPSSGRVMEVSTTEPAIQFYTGNFLDGSLQNPKGGAYGHRSGFCLETQHYPNSPNQPEFPSTRLNPGEIYNTKTVFKFSTK</sequence>
<accession>A0ABV8JKP3</accession>
<dbReference type="InterPro" id="IPR008183">
    <property type="entry name" value="Aldose_1/G6P_1-epimerase"/>
</dbReference>
<dbReference type="RefSeq" id="WP_192462144.1">
    <property type="nucleotide sequence ID" value="NZ_JACYFJ010000003.1"/>
</dbReference>
<comment type="caution">
    <text evidence="9">The sequence shown here is derived from an EMBL/GenBank/DDBJ whole genome shotgun (WGS) entry which is preliminary data.</text>
</comment>
<dbReference type="PROSITE" id="PS51257">
    <property type="entry name" value="PROKAR_LIPOPROTEIN"/>
    <property type="match status" value="1"/>
</dbReference>
<keyword evidence="6 8" id="KW-0413">Isomerase</keyword>
<dbReference type="PANTHER" id="PTHR10091:SF0">
    <property type="entry name" value="GALACTOSE MUTAROTASE"/>
    <property type="match status" value="1"/>
</dbReference>
<dbReference type="InterPro" id="IPR014718">
    <property type="entry name" value="GH-type_carb-bd"/>
</dbReference>
<evidence type="ECO:0000256" key="8">
    <source>
        <dbReference type="PIRNR" id="PIRNR005096"/>
    </source>
</evidence>
<dbReference type="Proteomes" id="UP001595814">
    <property type="component" value="Unassembled WGS sequence"/>
</dbReference>
<keyword evidence="10" id="KW-1185">Reference proteome</keyword>
<dbReference type="CDD" id="cd09019">
    <property type="entry name" value="galactose_mutarotase_like"/>
    <property type="match status" value="1"/>
</dbReference>
<dbReference type="EMBL" id="JBHSAW010000003">
    <property type="protein sequence ID" value="MFC4094949.1"/>
    <property type="molecule type" value="Genomic_DNA"/>
</dbReference>
<reference evidence="10" key="1">
    <citation type="journal article" date="2019" name="Int. J. Syst. Evol. Microbiol.">
        <title>The Global Catalogue of Microorganisms (GCM) 10K type strain sequencing project: providing services to taxonomists for standard genome sequencing and annotation.</title>
        <authorList>
            <consortium name="The Broad Institute Genomics Platform"/>
            <consortium name="The Broad Institute Genome Sequencing Center for Infectious Disease"/>
            <person name="Wu L."/>
            <person name="Ma J."/>
        </authorList>
    </citation>
    <scope>NUCLEOTIDE SEQUENCE [LARGE SCALE GENOMIC DNA]</scope>
    <source>
        <strain evidence="10">CECT 7477</strain>
    </source>
</reference>
<protein>
    <recommendedName>
        <fullName evidence="8">Aldose 1-epimerase</fullName>
        <ecNumber evidence="8">5.1.3.3</ecNumber>
    </recommendedName>
</protein>
<evidence type="ECO:0000256" key="1">
    <source>
        <dbReference type="ARBA" id="ARBA00001913"/>
    </source>
</evidence>
<dbReference type="SUPFAM" id="SSF74650">
    <property type="entry name" value="Galactose mutarotase-like"/>
    <property type="match status" value="1"/>
</dbReference>
<evidence type="ECO:0000313" key="10">
    <source>
        <dbReference type="Proteomes" id="UP001595814"/>
    </source>
</evidence>
<evidence type="ECO:0000256" key="5">
    <source>
        <dbReference type="ARBA" id="ARBA00022837"/>
    </source>
</evidence>
<evidence type="ECO:0000256" key="7">
    <source>
        <dbReference type="ARBA" id="ARBA00023277"/>
    </source>
</evidence>
<gene>
    <name evidence="9" type="ORF">ACFOUT_03630</name>
</gene>
<dbReference type="InterPro" id="IPR047215">
    <property type="entry name" value="Galactose_mutarotase-like"/>
</dbReference>
<evidence type="ECO:0000256" key="2">
    <source>
        <dbReference type="ARBA" id="ARBA00005028"/>
    </source>
</evidence>
<dbReference type="EC" id="5.1.3.3" evidence="8"/>
<organism evidence="9 10">
    <name type="scientific">Euzebyella saccharophila</name>
    <dbReference type="NCBI Taxonomy" id="679664"/>
    <lineage>
        <taxon>Bacteria</taxon>
        <taxon>Pseudomonadati</taxon>
        <taxon>Bacteroidota</taxon>
        <taxon>Flavobacteriia</taxon>
        <taxon>Flavobacteriales</taxon>
        <taxon>Flavobacteriaceae</taxon>
        <taxon>Euzebyella</taxon>
    </lineage>
</organism>
<dbReference type="PANTHER" id="PTHR10091">
    <property type="entry name" value="ALDOSE-1-EPIMERASE"/>
    <property type="match status" value="1"/>
</dbReference>
<evidence type="ECO:0000256" key="4">
    <source>
        <dbReference type="ARBA" id="ARBA00011245"/>
    </source>
</evidence>
<dbReference type="Pfam" id="PF01263">
    <property type="entry name" value="Aldose_epim"/>
    <property type="match status" value="1"/>
</dbReference>
<name>A0ABV8JKP3_9FLAO</name>
<dbReference type="NCBIfam" id="NF008277">
    <property type="entry name" value="PRK11055.1"/>
    <property type="match status" value="1"/>
</dbReference>
<dbReference type="InterPro" id="IPR015443">
    <property type="entry name" value="Aldose_1-epimerase"/>
</dbReference>
<comment type="similarity">
    <text evidence="3 8">Belongs to the aldose epimerase family.</text>
</comment>
<dbReference type="InterPro" id="IPR011013">
    <property type="entry name" value="Gal_mutarotase_sf_dom"/>
</dbReference>
<comment type="catalytic activity">
    <reaction evidence="8">
        <text>alpha-D-glucose = beta-D-glucose</text>
        <dbReference type="Rhea" id="RHEA:10264"/>
        <dbReference type="ChEBI" id="CHEBI:15903"/>
        <dbReference type="ChEBI" id="CHEBI:17925"/>
        <dbReference type="EC" id="5.1.3.3"/>
    </reaction>
</comment>
<evidence type="ECO:0000256" key="3">
    <source>
        <dbReference type="ARBA" id="ARBA00006206"/>
    </source>
</evidence>
<dbReference type="Gene3D" id="2.70.98.10">
    <property type="match status" value="1"/>
</dbReference>
<keyword evidence="7 8" id="KW-0119">Carbohydrate metabolism</keyword>
<dbReference type="PIRSF" id="PIRSF005096">
    <property type="entry name" value="GALM"/>
    <property type="match status" value="1"/>
</dbReference>
<comment type="subunit">
    <text evidence="4">Monomer.</text>
</comment>
<dbReference type="GO" id="GO:0016853">
    <property type="term" value="F:isomerase activity"/>
    <property type="evidence" value="ECO:0007669"/>
    <property type="project" value="UniProtKB-KW"/>
</dbReference>
<evidence type="ECO:0000313" key="9">
    <source>
        <dbReference type="EMBL" id="MFC4094949.1"/>
    </source>
</evidence>
<keyword evidence="5" id="KW-0106">Calcium</keyword>